<gene>
    <name evidence="6" type="ORF">SAMN04488099_103130</name>
</gene>
<dbReference type="Pfam" id="PF01041">
    <property type="entry name" value="DegT_DnrJ_EryC1"/>
    <property type="match status" value="1"/>
</dbReference>
<dbReference type="PANTHER" id="PTHR30244:SF9">
    <property type="entry name" value="PROTEIN RV3402C"/>
    <property type="match status" value="1"/>
</dbReference>
<evidence type="ECO:0000256" key="5">
    <source>
        <dbReference type="RuleBase" id="RU004508"/>
    </source>
</evidence>
<protein>
    <submittedName>
        <fullName evidence="6">dTDP-4-amino-4,6-dideoxygalactose transaminase</fullName>
    </submittedName>
</protein>
<dbReference type="GO" id="GO:0000271">
    <property type="term" value="P:polysaccharide biosynthetic process"/>
    <property type="evidence" value="ECO:0007669"/>
    <property type="project" value="TreeGrafter"/>
</dbReference>
<reference evidence="7" key="1">
    <citation type="submission" date="2016-10" db="EMBL/GenBank/DDBJ databases">
        <authorList>
            <person name="Varghese N."/>
            <person name="Submissions S."/>
        </authorList>
    </citation>
    <scope>NUCLEOTIDE SEQUENCE [LARGE SCALE GENOMIC DNA]</scope>
    <source>
        <strain evidence="7">DSM 19183</strain>
    </source>
</reference>
<dbReference type="Proteomes" id="UP000199081">
    <property type="component" value="Unassembled WGS sequence"/>
</dbReference>
<dbReference type="CDD" id="cd00616">
    <property type="entry name" value="AHBA_syn"/>
    <property type="match status" value="1"/>
</dbReference>
<dbReference type="InterPro" id="IPR000653">
    <property type="entry name" value="DegT/StrS_aminotransferase"/>
</dbReference>
<keyword evidence="7" id="KW-1185">Reference proteome</keyword>
<evidence type="ECO:0000256" key="2">
    <source>
        <dbReference type="ARBA" id="ARBA00037999"/>
    </source>
</evidence>
<dbReference type="EMBL" id="FNZU01000003">
    <property type="protein sequence ID" value="SEK51846.1"/>
    <property type="molecule type" value="Genomic_DNA"/>
</dbReference>
<evidence type="ECO:0000313" key="6">
    <source>
        <dbReference type="EMBL" id="SEK51846.1"/>
    </source>
</evidence>
<proteinExistence type="inferred from homology"/>
<accession>A0A1H7HNC0</accession>
<dbReference type="GO" id="GO:0008483">
    <property type="term" value="F:transaminase activity"/>
    <property type="evidence" value="ECO:0007669"/>
    <property type="project" value="TreeGrafter"/>
</dbReference>
<comment type="similarity">
    <text evidence="2 5">Belongs to the DegT/DnrJ/EryC1 family.</text>
</comment>
<dbReference type="AlphaFoldDB" id="A0A1H7HNC0"/>
<feature type="active site" description="Proton acceptor" evidence="3">
    <location>
        <position position="183"/>
    </location>
</feature>
<dbReference type="GO" id="GO:0030170">
    <property type="term" value="F:pyridoxal phosphate binding"/>
    <property type="evidence" value="ECO:0007669"/>
    <property type="project" value="TreeGrafter"/>
</dbReference>
<keyword evidence="1 4" id="KW-0663">Pyridoxal phosphate</keyword>
<dbReference type="PANTHER" id="PTHR30244">
    <property type="entry name" value="TRANSAMINASE"/>
    <property type="match status" value="1"/>
</dbReference>
<dbReference type="STRING" id="426702.SAMN04488099_103130"/>
<evidence type="ECO:0000256" key="1">
    <source>
        <dbReference type="ARBA" id="ARBA00022898"/>
    </source>
</evidence>
<dbReference type="OrthoDB" id="9810913at2"/>
<dbReference type="RefSeq" id="WP_091479284.1">
    <property type="nucleotide sequence ID" value="NZ_BJYC01000007.1"/>
</dbReference>
<organism evidence="6 7">
    <name type="scientific">Alkalibacterium pelagium</name>
    <dbReference type="NCBI Taxonomy" id="426702"/>
    <lineage>
        <taxon>Bacteria</taxon>
        <taxon>Bacillati</taxon>
        <taxon>Bacillota</taxon>
        <taxon>Bacilli</taxon>
        <taxon>Lactobacillales</taxon>
        <taxon>Carnobacteriaceae</taxon>
        <taxon>Alkalibacterium</taxon>
    </lineage>
</organism>
<dbReference type="SUPFAM" id="SSF53383">
    <property type="entry name" value="PLP-dependent transferases"/>
    <property type="match status" value="1"/>
</dbReference>
<feature type="modified residue" description="N6-(pyridoxal phosphate)lysine" evidence="4">
    <location>
        <position position="183"/>
    </location>
</feature>
<dbReference type="InterPro" id="IPR015424">
    <property type="entry name" value="PyrdxlP-dep_Trfase"/>
</dbReference>
<dbReference type="Gene3D" id="3.40.640.10">
    <property type="entry name" value="Type I PLP-dependent aspartate aminotransferase-like (Major domain)"/>
    <property type="match status" value="1"/>
</dbReference>
<name>A0A1H7HNC0_9LACT</name>
<evidence type="ECO:0000256" key="4">
    <source>
        <dbReference type="PIRSR" id="PIRSR000390-2"/>
    </source>
</evidence>
<sequence>MKRIPVTKTAMPELAAYVEEISDLWDSRHLTNMGMKHEKLIYLLKNFLKTPYVSLFTNGHLALESVLSVFDLSGEVITTPYTFASTTHAIVRNGLVPVFCDIDPVTYTMDVSKIEELITDKTTAIVPVHVYGAVCDVVEIQKIADKYNLKVIYDAAHAFGVEVDGQGIGSYGDASMFSFHATKVFHTIEGGCVTFKDYTLHDKLNNVKNFGIAGPETVERIGGNAKMNEFQAAMGIVNFSYIEENRHKRRQIVDQYHSRLSSIPGLKLLAAQENILSNFAYFPVVFDGRGWDRDQVAYELGEHGVFARKYFYPLVSDFECYRDTYDSSQTPVAKDMASKVLTLPLYPELTCQDIDFICSIIEEMAPDKKYFSYKLSSDKIPVIKEERGRKL</sequence>
<dbReference type="PIRSF" id="PIRSF000390">
    <property type="entry name" value="PLP_StrS"/>
    <property type="match status" value="1"/>
</dbReference>
<evidence type="ECO:0000256" key="3">
    <source>
        <dbReference type="PIRSR" id="PIRSR000390-1"/>
    </source>
</evidence>
<dbReference type="InterPro" id="IPR015421">
    <property type="entry name" value="PyrdxlP-dep_Trfase_major"/>
</dbReference>
<evidence type="ECO:0000313" key="7">
    <source>
        <dbReference type="Proteomes" id="UP000199081"/>
    </source>
</evidence>